<comment type="function">
    <text evidence="18">Serine/threonine-protein kinase that may function as a signaling receptor of extracellular matrix component. Binding to pectin may have significance in the control of cell expansion, morphogenesis and development.</text>
</comment>
<evidence type="ECO:0000256" key="6">
    <source>
        <dbReference type="ARBA" id="ARBA00022692"/>
    </source>
</evidence>
<comment type="subcellular location">
    <subcellularLocation>
        <location evidence="1">Membrane</location>
        <topology evidence="1">Single-pass type I membrane protein</topology>
    </subcellularLocation>
</comment>
<evidence type="ECO:0000256" key="7">
    <source>
        <dbReference type="ARBA" id="ARBA00022729"/>
    </source>
</evidence>
<evidence type="ECO:0000256" key="3">
    <source>
        <dbReference type="ARBA" id="ARBA00022536"/>
    </source>
</evidence>
<evidence type="ECO:0000256" key="20">
    <source>
        <dbReference type="SAM" id="SignalP"/>
    </source>
</evidence>
<evidence type="ECO:0000313" key="23">
    <source>
        <dbReference type="EMBL" id="KAH6822090.1"/>
    </source>
</evidence>
<evidence type="ECO:0000256" key="11">
    <source>
        <dbReference type="ARBA" id="ARBA00022840"/>
    </source>
</evidence>
<dbReference type="InterPro" id="IPR008271">
    <property type="entry name" value="Ser/Thr_kinase_AS"/>
</dbReference>
<dbReference type="PANTHER" id="PTHR27005:SF515">
    <property type="entry name" value="WALL-ASSOCIATED RECEPTOR KINASE-LIKE 10-RELATED"/>
    <property type="match status" value="1"/>
</dbReference>
<dbReference type="Gene3D" id="1.10.510.10">
    <property type="entry name" value="Transferase(Phosphotransferase) domain 1"/>
    <property type="match status" value="1"/>
</dbReference>
<evidence type="ECO:0000256" key="19">
    <source>
        <dbReference type="PROSITE-ProRule" id="PRU00076"/>
    </source>
</evidence>
<dbReference type="GO" id="GO:0005886">
    <property type="term" value="C:plasma membrane"/>
    <property type="evidence" value="ECO:0007669"/>
    <property type="project" value="TreeGrafter"/>
</dbReference>
<keyword evidence="8" id="KW-0677">Repeat</keyword>
<keyword evidence="24" id="KW-1185">Reference proteome</keyword>
<evidence type="ECO:0000259" key="22">
    <source>
        <dbReference type="PROSITE" id="PS50026"/>
    </source>
</evidence>
<dbReference type="InterPro" id="IPR045274">
    <property type="entry name" value="WAK-like"/>
</dbReference>
<protein>
    <submittedName>
        <fullName evidence="23">Uncharacterized protein</fullName>
    </submittedName>
</protein>
<feature type="domain" description="Protein kinase" evidence="21">
    <location>
        <begin position="406"/>
        <end position="682"/>
    </location>
</feature>
<proteinExistence type="predicted"/>
<evidence type="ECO:0000256" key="15">
    <source>
        <dbReference type="ARBA" id="ARBA00023180"/>
    </source>
</evidence>
<dbReference type="InterPro" id="IPR000742">
    <property type="entry name" value="EGF"/>
</dbReference>
<dbReference type="Proteomes" id="UP001190926">
    <property type="component" value="Unassembled WGS sequence"/>
</dbReference>
<keyword evidence="15" id="KW-0325">Glycoprotein</keyword>
<keyword evidence="13" id="KW-0472">Membrane</keyword>
<dbReference type="Gene3D" id="3.30.200.20">
    <property type="entry name" value="Phosphorylase Kinase, domain 1"/>
    <property type="match status" value="1"/>
</dbReference>
<dbReference type="InterPro" id="IPR000152">
    <property type="entry name" value="EGF-type_Asp/Asn_hydroxyl_site"/>
</dbReference>
<evidence type="ECO:0000256" key="18">
    <source>
        <dbReference type="ARBA" id="ARBA00058961"/>
    </source>
</evidence>
<dbReference type="SMART" id="SM00220">
    <property type="entry name" value="S_TKc"/>
    <property type="match status" value="1"/>
</dbReference>
<dbReference type="InterPro" id="IPR001881">
    <property type="entry name" value="EGF-like_Ca-bd_dom"/>
</dbReference>
<evidence type="ECO:0000313" key="24">
    <source>
        <dbReference type="Proteomes" id="UP001190926"/>
    </source>
</evidence>
<name>A0AAD4IVS1_PERFH</name>
<dbReference type="InterPro" id="IPR000719">
    <property type="entry name" value="Prot_kinase_dom"/>
</dbReference>
<dbReference type="PROSITE" id="PS50011">
    <property type="entry name" value="PROTEIN_KINASE_DOM"/>
    <property type="match status" value="1"/>
</dbReference>
<dbReference type="FunFam" id="1.10.510.10:FF:000084">
    <property type="entry name" value="Wall-associated receptor kinase 2"/>
    <property type="match status" value="1"/>
</dbReference>
<dbReference type="InterPro" id="IPR025287">
    <property type="entry name" value="WAK_GUB"/>
</dbReference>
<dbReference type="GO" id="GO:0004674">
    <property type="term" value="F:protein serine/threonine kinase activity"/>
    <property type="evidence" value="ECO:0007669"/>
    <property type="project" value="UniProtKB-KW"/>
</dbReference>
<dbReference type="Gene3D" id="2.10.25.10">
    <property type="entry name" value="Laminin"/>
    <property type="match status" value="2"/>
</dbReference>
<keyword evidence="6" id="KW-0812">Transmembrane</keyword>
<dbReference type="Pfam" id="PF07645">
    <property type="entry name" value="EGF_CA"/>
    <property type="match status" value="1"/>
</dbReference>
<keyword evidence="14" id="KW-1015">Disulfide bond</keyword>
<dbReference type="PROSITE" id="PS50026">
    <property type="entry name" value="EGF_3"/>
    <property type="match status" value="1"/>
</dbReference>
<evidence type="ECO:0000256" key="2">
    <source>
        <dbReference type="ARBA" id="ARBA00022527"/>
    </source>
</evidence>
<reference evidence="23 24" key="1">
    <citation type="journal article" date="2021" name="Nat. Commun.">
        <title>Incipient diploidization of the medicinal plant Perilla within 10,000 years.</title>
        <authorList>
            <person name="Zhang Y."/>
            <person name="Shen Q."/>
            <person name="Leng L."/>
            <person name="Zhang D."/>
            <person name="Chen S."/>
            <person name="Shi Y."/>
            <person name="Ning Z."/>
            <person name="Chen S."/>
        </authorList>
    </citation>
    <scope>NUCLEOTIDE SEQUENCE [LARGE SCALE GENOMIC DNA]</scope>
    <source>
        <strain evidence="24">cv. PC099</strain>
    </source>
</reference>
<gene>
    <name evidence="23" type="ORF">C2S53_000640</name>
</gene>
<dbReference type="PROSITE" id="PS01187">
    <property type="entry name" value="EGF_CA"/>
    <property type="match status" value="1"/>
</dbReference>
<comment type="caution">
    <text evidence="19">Lacks conserved residue(s) required for the propagation of feature annotation.</text>
</comment>
<dbReference type="FunFam" id="3.30.200.20:FF:000043">
    <property type="entry name" value="Wall-associated receptor kinase 2"/>
    <property type="match status" value="1"/>
</dbReference>
<dbReference type="SMART" id="SM00179">
    <property type="entry name" value="EGF_CA"/>
    <property type="match status" value="2"/>
</dbReference>
<dbReference type="InterPro" id="IPR011009">
    <property type="entry name" value="Kinase-like_dom_sf"/>
</dbReference>
<keyword evidence="5" id="KW-0808">Transferase</keyword>
<evidence type="ECO:0000259" key="21">
    <source>
        <dbReference type="PROSITE" id="PS50011"/>
    </source>
</evidence>
<dbReference type="AlphaFoldDB" id="A0AAD4IVS1"/>
<keyword evidence="7 20" id="KW-0732">Signal</keyword>
<sequence length="731" mass="80611">MPLKVISLLHLIFCLLLPHASASGITRMPDCPSQCGDVSIPYPFGVGSDCSLDPSFQITCNNTSTMPPKPYLEFVGESVEVVDIRVDNPPQIRIKYPHLLAATCYGRGGRVASWEVKDIDLRTTQYTFSEENWITAIGCDEFVAAITNTANQSFRDACQGTCSADTGYSTNGSCPFNGDRNSVGDGCCRTPITKGSGYVDAKLIDSGTTWRGYRLFPCSYAFVKEKGIMNEPGFSYNFSILSENTTALTLLPVVVRLDWRIVGAQNCLQAQQSSAYVCRNNSVCLDFGAEIGGYLCNCSKGYVGNPYLDQGCKDIDECNANNPCSPNSDCINTLGSFKCSCRRGYTGDGTLEGIGCVFQKRKETKRKEKLFKKNGGLLLQQKTNEGTIRKTKHFPAKELEKATDHFNKSRVLGQGGQGVVYKGMLNDGKIVAIKKLKQVDDDHLEQFINEVVILSQVDHRNVVKLLGCCLENEVPLLVYEFVPNGTLFNLIHDPDNTFPISWNMRLKIAADIAAALAYLHYSTSIPIYHRDIKSSNILIGEKFIVKVSDFGTSKSVEAGKTHLTTLVKGTLGYLDPEYYESGQFTDKSDVYSFGVVLVELLTGQRPMSEKRTQDERSLATRFLASMEKQTLDLILDPLVREQGQKEEVIAVASLAQRCLNSTGKMRPSMSVVATELANYSNVAQTSTVEDESEQARAYGGKPMMISDTQYTWTTSEISSSSDTHPFRSETV</sequence>
<evidence type="ECO:0000256" key="5">
    <source>
        <dbReference type="ARBA" id="ARBA00022679"/>
    </source>
</evidence>
<dbReference type="EMBL" id="SDAM02001616">
    <property type="protein sequence ID" value="KAH6822090.1"/>
    <property type="molecule type" value="Genomic_DNA"/>
</dbReference>
<evidence type="ECO:0000256" key="17">
    <source>
        <dbReference type="ARBA" id="ARBA00047951"/>
    </source>
</evidence>
<dbReference type="Pfam" id="PF13947">
    <property type="entry name" value="GUB_WAK_bind"/>
    <property type="match status" value="1"/>
</dbReference>
<dbReference type="GO" id="GO:0005524">
    <property type="term" value="F:ATP binding"/>
    <property type="evidence" value="ECO:0007669"/>
    <property type="project" value="UniProtKB-KW"/>
</dbReference>
<dbReference type="SUPFAM" id="SSF57196">
    <property type="entry name" value="EGF/Laminin"/>
    <property type="match status" value="1"/>
</dbReference>
<dbReference type="PANTHER" id="PTHR27005">
    <property type="entry name" value="WALL-ASSOCIATED RECEPTOR KINASE-LIKE 21"/>
    <property type="match status" value="1"/>
</dbReference>
<dbReference type="GO" id="GO:0030247">
    <property type="term" value="F:polysaccharide binding"/>
    <property type="evidence" value="ECO:0007669"/>
    <property type="project" value="InterPro"/>
</dbReference>
<feature type="signal peptide" evidence="20">
    <location>
        <begin position="1"/>
        <end position="22"/>
    </location>
</feature>
<feature type="domain" description="EGF-like" evidence="22">
    <location>
        <begin position="314"/>
        <end position="351"/>
    </location>
</feature>
<keyword evidence="2" id="KW-0723">Serine/threonine-protein kinase</keyword>
<dbReference type="Pfam" id="PF00069">
    <property type="entry name" value="Pkinase"/>
    <property type="match status" value="1"/>
</dbReference>
<evidence type="ECO:0000256" key="8">
    <source>
        <dbReference type="ARBA" id="ARBA00022737"/>
    </source>
</evidence>
<evidence type="ECO:0000256" key="4">
    <source>
        <dbReference type="ARBA" id="ARBA00022553"/>
    </source>
</evidence>
<dbReference type="InterPro" id="IPR018097">
    <property type="entry name" value="EGF_Ca-bd_CS"/>
</dbReference>
<accession>A0AAD4IVS1</accession>
<keyword evidence="4" id="KW-0597">Phosphoprotein</keyword>
<evidence type="ECO:0000256" key="12">
    <source>
        <dbReference type="ARBA" id="ARBA00022989"/>
    </source>
</evidence>
<dbReference type="InterPro" id="IPR049883">
    <property type="entry name" value="NOTCH1_EGF-like"/>
</dbReference>
<dbReference type="SMART" id="SM00181">
    <property type="entry name" value="EGF"/>
    <property type="match status" value="2"/>
</dbReference>
<evidence type="ECO:0000256" key="10">
    <source>
        <dbReference type="ARBA" id="ARBA00022777"/>
    </source>
</evidence>
<keyword evidence="10" id="KW-0418">Kinase</keyword>
<dbReference type="PROSITE" id="PS00010">
    <property type="entry name" value="ASX_HYDROXYL"/>
    <property type="match status" value="1"/>
</dbReference>
<evidence type="ECO:0000256" key="9">
    <source>
        <dbReference type="ARBA" id="ARBA00022741"/>
    </source>
</evidence>
<dbReference type="CDD" id="cd00054">
    <property type="entry name" value="EGF_CA"/>
    <property type="match status" value="2"/>
</dbReference>
<comment type="catalytic activity">
    <reaction evidence="16">
        <text>L-seryl-[protein] + ATP = O-phospho-L-seryl-[protein] + ADP + H(+)</text>
        <dbReference type="Rhea" id="RHEA:17989"/>
        <dbReference type="Rhea" id="RHEA-COMP:9863"/>
        <dbReference type="Rhea" id="RHEA-COMP:11604"/>
        <dbReference type="ChEBI" id="CHEBI:15378"/>
        <dbReference type="ChEBI" id="CHEBI:29999"/>
        <dbReference type="ChEBI" id="CHEBI:30616"/>
        <dbReference type="ChEBI" id="CHEBI:83421"/>
        <dbReference type="ChEBI" id="CHEBI:456216"/>
    </reaction>
</comment>
<dbReference type="GO" id="GO:0007166">
    <property type="term" value="P:cell surface receptor signaling pathway"/>
    <property type="evidence" value="ECO:0007669"/>
    <property type="project" value="InterPro"/>
</dbReference>
<dbReference type="CDD" id="cd14066">
    <property type="entry name" value="STKc_IRAK"/>
    <property type="match status" value="1"/>
</dbReference>
<keyword evidence="3 19" id="KW-0245">EGF-like domain</keyword>
<evidence type="ECO:0000256" key="14">
    <source>
        <dbReference type="ARBA" id="ARBA00023157"/>
    </source>
</evidence>
<comment type="caution">
    <text evidence="23">The sequence shown here is derived from an EMBL/GenBank/DDBJ whole genome shotgun (WGS) entry which is preliminary data.</text>
</comment>
<keyword evidence="9" id="KW-0547">Nucleotide-binding</keyword>
<dbReference type="SUPFAM" id="SSF56112">
    <property type="entry name" value="Protein kinase-like (PK-like)"/>
    <property type="match status" value="1"/>
</dbReference>
<organism evidence="23 24">
    <name type="scientific">Perilla frutescens var. hirtella</name>
    <name type="common">Perilla citriodora</name>
    <name type="synonym">Perilla setoyensis</name>
    <dbReference type="NCBI Taxonomy" id="608512"/>
    <lineage>
        <taxon>Eukaryota</taxon>
        <taxon>Viridiplantae</taxon>
        <taxon>Streptophyta</taxon>
        <taxon>Embryophyta</taxon>
        <taxon>Tracheophyta</taxon>
        <taxon>Spermatophyta</taxon>
        <taxon>Magnoliopsida</taxon>
        <taxon>eudicotyledons</taxon>
        <taxon>Gunneridae</taxon>
        <taxon>Pentapetalae</taxon>
        <taxon>asterids</taxon>
        <taxon>lamiids</taxon>
        <taxon>Lamiales</taxon>
        <taxon>Lamiaceae</taxon>
        <taxon>Nepetoideae</taxon>
        <taxon>Elsholtzieae</taxon>
        <taxon>Perilla</taxon>
    </lineage>
</organism>
<feature type="chain" id="PRO_5042073348" evidence="20">
    <location>
        <begin position="23"/>
        <end position="731"/>
    </location>
</feature>
<dbReference type="FunFam" id="2.10.25.10:FF:000038">
    <property type="entry name" value="Fibrillin 2"/>
    <property type="match status" value="1"/>
</dbReference>
<evidence type="ECO:0000256" key="13">
    <source>
        <dbReference type="ARBA" id="ARBA00023136"/>
    </source>
</evidence>
<dbReference type="PROSITE" id="PS00108">
    <property type="entry name" value="PROTEIN_KINASE_ST"/>
    <property type="match status" value="1"/>
</dbReference>
<dbReference type="GO" id="GO:0005509">
    <property type="term" value="F:calcium ion binding"/>
    <property type="evidence" value="ECO:0007669"/>
    <property type="project" value="InterPro"/>
</dbReference>
<comment type="catalytic activity">
    <reaction evidence="17">
        <text>L-threonyl-[protein] + ATP = O-phospho-L-threonyl-[protein] + ADP + H(+)</text>
        <dbReference type="Rhea" id="RHEA:46608"/>
        <dbReference type="Rhea" id="RHEA-COMP:11060"/>
        <dbReference type="Rhea" id="RHEA-COMP:11605"/>
        <dbReference type="ChEBI" id="CHEBI:15378"/>
        <dbReference type="ChEBI" id="CHEBI:30013"/>
        <dbReference type="ChEBI" id="CHEBI:30616"/>
        <dbReference type="ChEBI" id="CHEBI:61977"/>
        <dbReference type="ChEBI" id="CHEBI:456216"/>
    </reaction>
</comment>
<evidence type="ECO:0000256" key="1">
    <source>
        <dbReference type="ARBA" id="ARBA00004479"/>
    </source>
</evidence>
<evidence type="ECO:0000256" key="16">
    <source>
        <dbReference type="ARBA" id="ARBA00047558"/>
    </source>
</evidence>
<keyword evidence="11" id="KW-0067">ATP-binding</keyword>
<keyword evidence="12" id="KW-1133">Transmembrane helix</keyword>